<organism evidence="2 3">
    <name type="scientific">Breznakia pachnodae</name>
    <dbReference type="NCBI Taxonomy" id="265178"/>
    <lineage>
        <taxon>Bacteria</taxon>
        <taxon>Bacillati</taxon>
        <taxon>Bacillota</taxon>
        <taxon>Erysipelotrichia</taxon>
        <taxon>Erysipelotrichales</taxon>
        <taxon>Erysipelotrichaceae</taxon>
        <taxon>Breznakia</taxon>
    </lineage>
</organism>
<keyword evidence="3" id="KW-1185">Reference proteome</keyword>
<dbReference type="EMBL" id="JAUSUR010000005">
    <property type="protein sequence ID" value="MDQ0362090.1"/>
    <property type="molecule type" value="Genomic_DNA"/>
</dbReference>
<accession>A0ABU0E6H3</accession>
<comment type="caution">
    <text evidence="2">The sequence shown here is derived from an EMBL/GenBank/DDBJ whole genome shotgun (WGS) entry which is preliminary data.</text>
</comment>
<evidence type="ECO:0000313" key="3">
    <source>
        <dbReference type="Proteomes" id="UP001230220"/>
    </source>
</evidence>
<protein>
    <submittedName>
        <fullName evidence="2">Transcriptional regulatory protein LevR</fullName>
    </submittedName>
</protein>
<proteinExistence type="predicted"/>
<dbReference type="RefSeq" id="WP_307409387.1">
    <property type="nucleotide sequence ID" value="NZ_JAUSUR010000005.1"/>
</dbReference>
<dbReference type="Pfam" id="PF00874">
    <property type="entry name" value="PRD"/>
    <property type="match status" value="1"/>
</dbReference>
<sequence length="124" mass="14501">MNELLERIDMLLEINMVTDYEYTDLKKIVDILNEHTNVLITDETAGVFITHIAAAMKRQRDKEQLNQLEQSVVDEIRGCEEYVYAEDLTNKIVTAIQTSLPENEIHFMYLHLCNILKSDKRRGE</sequence>
<name>A0ABU0E6H3_9FIRM</name>
<evidence type="ECO:0000259" key="1">
    <source>
        <dbReference type="PROSITE" id="PS51372"/>
    </source>
</evidence>
<dbReference type="SUPFAM" id="SSF63520">
    <property type="entry name" value="PTS-regulatory domain, PRD"/>
    <property type="match status" value="1"/>
</dbReference>
<evidence type="ECO:0000313" key="2">
    <source>
        <dbReference type="EMBL" id="MDQ0362090.1"/>
    </source>
</evidence>
<dbReference type="Gene3D" id="1.10.1790.10">
    <property type="entry name" value="PRD domain"/>
    <property type="match status" value="1"/>
</dbReference>
<dbReference type="PROSITE" id="PS51372">
    <property type="entry name" value="PRD_2"/>
    <property type="match status" value="1"/>
</dbReference>
<dbReference type="Proteomes" id="UP001230220">
    <property type="component" value="Unassembled WGS sequence"/>
</dbReference>
<reference evidence="2 3" key="1">
    <citation type="submission" date="2023-07" db="EMBL/GenBank/DDBJ databases">
        <title>Genomic Encyclopedia of Type Strains, Phase IV (KMG-IV): sequencing the most valuable type-strain genomes for metagenomic binning, comparative biology and taxonomic classification.</title>
        <authorList>
            <person name="Goeker M."/>
        </authorList>
    </citation>
    <scope>NUCLEOTIDE SEQUENCE [LARGE SCALE GENOMIC DNA]</scope>
    <source>
        <strain evidence="2 3">DSM 16784</strain>
    </source>
</reference>
<feature type="domain" description="PRD" evidence="1">
    <location>
        <begin position="16"/>
        <end position="122"/>
    </location>
</feature>
<dbReference type="InterPro" id="IPR036634">
    <property type="entry name" value="PRD_sf"/>
</dbReference>
<gene>
    <name evidence="2" type="ORF">J2S15_002843</name>
</gene>
<dbReference type="InterPro" id="IPR011608">
    <property type="entry name" value="PRD"/>
</dbReference>